<sequence>MIPFEGHTFPKASAGVGDDWMSELKQTNPSSDQKEFCLTRQIKAYFSRALSSAEIPRARPATPGIDYSYQISTPYHAGSATTHVLQFKSRSWDHVHQWRRMCSRAYD</sequence>
<protein>
    <submittedName>
        <fullName evidence="2">Unnamed protein product</fullName>
    </submittedName>
</protein>
<comment type="caution">
    <text evidence="2">The sequence shown here is derived from an EMBL/GenBank/DDBJ whole genome shotgun (WGS) entry which is preliminary data.</text>
</comment>
<gene>
    <name evidence="2" type="ORF">Aory04_000840700</name>
</gene>
<reference evidence="2" key="1">
    <citation type="submission" date="2023-04" db="EMBL/GenBank/DDBJ databases">
        <title>Aspergillus oryzae NBRC 4228.</title>
        <authorList>
            <person name="Ichikawa N."/>
            <person name="Sato H."/>
            <person name="Tonouchi N."/>
        </authorList>
    </citation>
    <scope>NUCLEOTIDE SEQUENCE</scope>
    <source>
        <strain evidence="2">NBRC 4228</strain>
    </source>
</reference>
<name>A0AAN4YMZ9_ASPOZ</name>
<evidence type="ECO:0000313" key="2">
    <source>
        <dbReference type="EMBL" id="GMG32744.1"/>
    </source>
</evidence>
<dbReference type="AlphaFoldDB" id="A0AAN4YMZ9"/>
<evidence type="ECO:0000313" key="3">
    <source>
        <dbReference type="Proteomes" id="UP001165205"/>
    </source>
</evidence>
<dbReference type="EMBL" id="BSYA01000105">
    <property type="protein sequence ID" value="GMG32744.1"/>
    <property type="molecule type" value="Genomic_DNA"/>
</dbReference>
<feature type="region of interest" description="Disordered" evidence="1">
    <location>
        <begin position="1"/>
        <end position="32"/>
    </location>
</feature>
<accession>A0AAN4YMZ9</accession>
<evidence type="ECO:0000256" key="1">
    <source>
        <dbReference type="SAM" id="MobiDB-lite"/>
    </source>
</evidence>
<organism evidence="2 3">
    <name type="scientific">Aspergillus oryzae</name>
    <name type="common">Yellow koji mold</name>
    <dbReference type="NCBI Taxonomy" id="5062"/>
    <lineage>
        <taxon>Eukaryota</taxon>
        <taxon>Fungi</taxon>
        <taxon>Dikarya</taxon>
        <taxon>Ascomycota</taxon>
        <taxon>Pezizomycotina</taxon>
        <taxon>Eurotiomycetes</taxon>
        <taxon>Eurotiomycetidae</taxon>
        <taxon>Eurotiales</taxon>
        <taxon>Aspergillaceae</taxon>
        <taxon>Aspergillus</taxon>
        <taxon>Aspergillus subgen. Circumdati</taxon>
    </lineage>
</organism>
<dbReference type="Proteomes" id="UP001165205">
    <property type="component" value="Unassembled WGS sequence"/>
</dbReference>
<proteinExistence type="predicted"/>